<proteinExistence type="predicted"/>
<reference evidence="2" key="1">
    <citation type="submission" date="2023-10" db="EMBL/GenBank/DDBJ databases">
        <title>Screening of Alkalihalophilus pseudofirmusBZ-TG-HK211 and Its Alleviation of Salt Stress on Rapeseed Growth.</title>
        <authorList>
            <person name="Zhao B."/>
            <person name="Guo T."/>
        </authorList>
    </citation>
    <scope>NUCLEOTIDE SEQUENCE</scope>
    <source>
        <strain evidence="2">BZ-TG-HK211</strain>
    </source>
</reference>
<dbReference type="Proteomes" id="UP001285636">
    <property type="component" value="Unassembled WGS sequence"/>
</dbReference>
<organism evidence="2 3">
    <name type="scientific">Alkalihalophilus pseudofirmus</name>
    <name type="common">Bacillus pseudofirmus</name>
    <dbReference type="NCBI Taxonomy" id="79885"/>
    <lineage>
        <taxon>Bacteria</taxon>
        <taxon>Bacillati</taxon>
        <taxon>Bacillota</taxon>
        <taxon>Bacilli</taxon>
        <taxon>Bacillales</taxon>
        <taxon>Bacillaceae</taxon>
        <taxon>Alkalihalophilus</taxon>
    </lineage>
</organism>
<name>A0AAJ2KWI8_ALKPS</name>
<gene>
    <name evidence="2" type="ORF">RYX45_04740</name>
</gene>
<dbReference type="AlphaFoldDB" id="A0AAJ2KWI8"/>
<dbReference type="Pfam" id="PF26149">
    <property type="entry name" value="YuzK"/>
    <property type="match status" value="1"/>
</dbReference>
<dbReference type="InterPro" id="IPR058676">
    <property type="entry name" value="YuzK"/>
</dbReference>
<protein>
    <submittedName>
        <fullName evidence="2">Uncharacterized protein</fullName>
    </submittedName>
</protein>
<dbReference type="EMBL" id="JAWJAY010000001">
    <property type="protein sequence ID" value="MDV2884476.1"/>
    <property type="molecule type" value="Genomic_DNA"/>
</dbReference>
<feature type="region of interest" description="Disordered" evidence="1">
    <location>
        <begin position="1"/>
        <end position="27"/>
    </location>
</feature>
<accession>A0AAJ2KWI8</accession>
<evidence type="ECO:0000313" key="2">
    <source>
        <dbReference type="EMBL" id="MDV2884476.1"/>
    </source>
</evidence>
<dbReference type="RefSeq" id="WP_012958650.1">
    <property type="nucleotide sequence ID" value="NZ_CP117835.1"/>
</dbReference>
<evidence type="ECO:0000313" key="3">
    <source>
        <dbReference type="Proteomes" id="UP001285636"/>
    </source>
</evidence>
<evidence type="ECO:0000256" key="1">
    <source>
        <dbReference type="SAM" id="MobiDB-lite"/>
    </source>
</evidence>
<sequence>MDRNAQKQHIPEVMEKGMQHAHGITHEEYVNDLDKKIEVEKAREEDYRKNKELQKQLNNNIPK</sequence>
<comment type="caution">
    <text evidence="2">The sequence shown here is derived from an EMBL/GenBank/DDBJ whole genome shotgun (WGS) entry which is preliminary data.</text>
</comment>